<dbReference type="InterPro" id="IPR013216">
    <property type="entry name" value="Methyltransf_11"/>
</dbReference>
<reference evidence="2 3" key="1">
    <citation type="journal article" date="2016" name="Nat. Commun.">
        <title>Thousands of microbial genomes shed light on interconnected biogeochemical processes in an aquifer system.</title>
        <authorList>
            <person name="Anantharaman K."/>
            <person name="Brown C.T."/>
            <person name="Hug L.A."/>
            <person name="Sharon I."/>
            <person name="Castelle C.J."/>
            <person name="Probst A.J."/>
            <person name="Thomas B.C."/>
            <person name="Singh A."/>
            <person name="Wilkins M.J."/>
            <person name="Karaoz U."/>
            <person name="Brodie E.L."/>
            <person name="Williams K.H."/>
            <person name="Hubbard S.S."/>
            <person name="Banfield J.F."/>
        </authorList>
    </citation>
    <scope>NUCLEOTIDE SEQUENCE [LARGE SCALE GENOMIC DNA]</scope>
</reference>
<gene>
    <name evidence="2" type="ORF">A2934_00465</name>
</gene>
<accession>A0A1G2L4D4</accession>
<dbReference type="Gene3D" id="3.40.50.150">
    <property type="entry name" value="Vaccinia Virus protein VP39"/>
    <property type="match status" value="1"/>
</dbReference>
<dbReference type="GO" id="GO:0008757">
    <property type="term" value="F:S-adenosylmethionine-dependent methyltransferase activity"/>
    <property type="evidence" value="ECO:0007669"/>
    <property type="project" value="InterPro"/>
</dbReference>
<dbReference type="InterPro" id="IPR029063">
    <property type="entry name" value="SAM-dependent_MTases_sf"/>
</dbReference>
<dbReference type="PANTHER" id="PTHR43591:SF110">
    <property type="entry name" value="RHODANESE DOMAIN-CONTAINING PROTEIN"/>
    <property type="match status" value="1"/>
</dbReference>
<dbReference type="AlphaFoldDB" id="A0A1G2L4D4"/>
<comment type="caution">
    <text evidence="2">The sequence shown here is derived from an EMBL/GenBank/DDBJ whole genome shotgun (WGS) entry which is preliminary data.</text>
</comment>
<evidence type="ECO:0000259" key="1">
    <source>
        <dbReference type="Pfam" id="PF08241"/>
    </source>
</evidence>
<proteinExistence type="predicted"/>
<evidence type="ECO:0000313" key="3">
    <source>
        <dbReference type="Proteomes" id="UP000177982"/>
    </source>
</evidence>
<evidence type="ECO:0000313" key="2">
    <source>
        <dbReference type="EMBL" id="OHA05621.1"/>
    </source>
</evidence>
<dbReference type="SUPFAM" id="SSF53335">
    <property type="entry name" value="S-adenosyl-L-methionine-dependent methyltransferases"/>
    <property type="match status" value="1"/>
</dbReference>
<dbReference type="EMBL" id="MHQO01000047">
    <property type="protein sequence ID" value="OHA05621.1"/>
    <property type="molecule type" value="Genomic_DNA"/>
</dbReference>
<sequence length="246" mass="28341">MSAQDSKKLNYDEIRESWEKRGQDDTVDIVKAKGDIFWDNYEKKVVSDVVNTGDRVLDVGCGTGRILEMIIKNGCEAYGIDYAKSCVMRCKTSYPKADVREGLAESLPYEDSFFDVVVAVRTLQSMPEKERKMNAFRDLVRVTKKNGHIVLIEGNAERLTGHPLYNYYLREDEWSEIFKNAGVKLVKTGAIPLATLLSQFDREYCNFEIRRRYPEIYEQIYTLDQKAALTGLKRISHEFSFVLTKS</sequence>
<dbReference type="CDD" id="cd02440">
    <property type="entry name" value="AdoMet_MTases"/>
    <property type="match status" value="1"/>
</dbReference>
<dbReference type="PANTHER" id="PTHR43591">
    <property type="entry name" value="METHYLTRANSFERASE"/>
    <property type="match status" value="1"/>
</dbReference>
<dbReference type="Pfam" id="PF08241">
    <property type="entry name" value="Methyltransf_11"/>
    <property type="match status" value="1"/>
</dbReference>
<name>A0A1G2L4D4_9BACT</name>
<organism evidence="2 3">
    <name type="scientific">Candidatus Sungbacteria bacterium RIFCSPLOWO2_01_FULL_47_10</name>
    <dbReference type="NCBI Taxonomy" id="1802276"/>
    <lineage>
        <taxon>Bacteria</taxon>
        <taxon>Candidatus Sungiibacteriota</taxon>
    </lineage>
</organism>
<feature type="domain" description="Methyltransferase type 11" evidence="1">
    <location>
        <begin position="57"/>
        <end position="151"/>
    </location>
</feature>
<protein>
    <recommendedName>
        <fullName evidence="1">Methyltransferase type 11 domain-containing protein</fullName>
    </recommendedName>
</protein>
<dbReference type="Proteomes" id="UP000177982">
    <property type="component" value="Unassembled WGS sequence"/>
</dbReference>